<evidence type="ECO:0000256" key="1">
    <source>
        <dbReference type="SAM" id="Phobius"/>
    </source>
</evidence>
<organism evidence="2 3">
    <name type="scientific">Trichomonas vaginalis (strain ATCC PRA-98 / G3)</name>
    <dbReference type="NCBI Taxonomy" id="412133"/>
    <lineage>
        <taxon>Eukaryota</taxon>
        <taxon>Metamonada</taxon>
        <taxon>Parabasalia</taxon>
        <taxon>Trichomonadida</taxon>
        <taxon>Trichomonadidae</taxon>
        <taxon>Trichomonas</taxon>
    </lineage>
</organism>
<proteinExistence type="predicted"/>
<reference evidence="2" key="2">
    <citation type="journal article" date="2007" name="Science">
        <title>Draft genome sequence of the sexually transmitted pathogen Trichomonas vaginalis.</title>
        <authorList>
            <person name="Carlton J.M."/>
            <person name="Hirt R.P."/>
            <person name="Silva J.C."/>
            <person name="Delcher A.L."/>
            <person name="Schatz M."/>
            <person name="Zhao Q."/>
            <person name="Wortman J.R."/>
            <person name="Bidwell S.L."/>
            <person name="Alsmark U.C.M."/>
            <person name="Besteiro S."/>
            <person name="Sicheritz-Ponten T."/>
            <person name="Noel C.J."/>
            <person name="Dacks J.B."/>
            <person name="Foster P.G."/>
            <person name="Simillion C."/>
            <person name="Van de Peer Y."/>
            <person name="Miranda-Saavedra D."/>
            <person name="Barton G.J."/>
            <person name="Westrop G.D."/>
            <person name="Mueller S."/>
            <person name="Dessi D."/>
            <person name="Fiori P.L."/>
            <person name="Ren Q."/>
            <person name="Paulsen I."/>
            <person name="Zhang H."/>
            <person name="Bastida-Corcuera F.D."/>
            <person name="Simoes-Barbosa A."/>
            <person name="Brown M.T."/>
            <person name="Hayes R.D."/>
            <person name="Mukherjee M."/>
            <person name="Okumura C.Y."/>
            <person name="Schneider R."/>
            <person name="Smith A.J."/>
            <person name="Vanacova S."/>
            <person name="Villalvazo M."/>
            <person name="Haas B.J."/>
            <person name="Pertea M."/>
            <person name="Feldblyum T.V."/>
            <person name="Utterback T.R."/>
            <person name="Shu C.L."/>
            <person name="Osoegawa K."/>
            <person name="de Jong P.J."/>
            <person name="Hrdy I."/>
            <person name="Horvathova L."/>
            <person name="Zubacova Z."/>
            <person name="Dolezal P."/>
            <person name="Malik S.B."/>
            <person name="Logsdon J.M. Jr."/>
            <person name="Henze K."/>
            <person name="Gupta A."/>
            <person name="Wang C.C."/>
            <person name="Dunne R.L."/>
            <person name="Upcroft J.A."/>
            <person name="Upcroft P."/>
            <person name="White O."/>
            <person name="Salzberg S.L."/>
            <person name="Tang P."/>
            <person name="Chiu C.-H."/>
            <person name="Lee Y.-S."/>
            <person name="Embley T.M."/>
            <person name="Coombs G.H."/>
            <person name="Mottram J.C."/>
            <person name="Tachezy J."/>
            <person name="Fraser-Liggett C.M."/>
            <person name="Johnson P.J."/>
        </authorList>
    </citation>
    <scope>NUCLEOTIDE SEQUENCE [LARGE SCALE GENOMIC DNA]</scope>
    <source>
        <strain evidence="2">G3</strain>
    </source>
</reference>
<feature type="transmembrane region" description="Helical" evidence="1">
    <location>
        <begin position="66"/>
        <end position="85"/>
    </location>
</feature>
<dbReference type="AlphaFoldDB" id="A2EFJ3"/>
<feature type="transmembrane region" description="Helical" evidence="1">
    <location>
        <begin position="97"/>
        <end position="119"/>
    </location>
</feature>
<gene>
    <name evidence="2" type="ORF">TVAG_191100</name>
</gene>
<evidence type="ECO:0000313" key="2">
    <source>
        <dbReference type="EMBL" id="EAY08587.1"/>
    </source>
</evidence>
<keyword evidence="3" id="KW-1185">Reference proteome</keyword>
<keyword evidence="1" id="KW-1133">Transmembrane helix</keyword>
<protein>
    <submittedName>
        <fullName evidence="2">Uncharacterized protein</fullName>
    </submittedName>
</protein>
<dbReference type="VEuPathDB" id="TrichDB:TVAGG3_0820980"/>
<feature type="transmembrane region" description="Helical" evidence="1">
    <location>
        <begin position="125"/>
        <end position="143"/>
    </location>
</feature>
<dbReference type="EMBL" id="DS113375">
    <property type="protein sequence ID" value="EAY08587.1"/>
    <property type="molecule type" value="Genomic_DNA"/>
</dbReference>
<name>A2EFJ3_TRIV3</name>
<keyword evidence="1" id="KW-0812">Transmembrane</keyword>
<dbReference type="VEuPathDB" id="TrichDB:TVAG_191100"/>
<dbReference type="RefSeq" id="XP_001320810.1">
    <property type="nucleotide sequence ID" value="XM_001320775.1"/>
</dbReference>
<dbReference type="InParanoid" id="A2EFJ3"/>
<accession>A2EFJ3</accession>
<keyword evidence="1" id="KW-0472">Membrane</keyword>
<reference evidence="2" key="1">
    <citation type="submission" date="2006-10" db="EMBL/GenBank/DDBJ databases">
        <authorList>
            <person name="Amadeo P."/>
            <person name="Zhao Q."/>
            <person name="Wortman J."/>
            <person name="Fraser-Liggett C."/>
            <person name="Carlton J."/>
        </authorList>
    </citation>
    <scope>NUCLEOTIDE SEQUENCE</scope>
    <source>
        <strain evidence="2">G3</strain>
    </source>
</reference>
<sequence>MLFALLLRSLEASSYYETCNESLLDPGYTCCNDSPCKGECVRIEGYFEKETCLTESQYQTCYTGQYFAVYVVIFCVPTIVFWVFSCVTKTDVPLCTWISNIIINISLGAIVTSITCLSIIPSPDFPRYCITAGILLLMITYIMSRMSILGDGAECCSNEKSSGSFKDIHKNKEETTSKSCCSCCSPKPIDPFNPTTDSCCGINEDTKESTYDCLRFIREVRSPHVTREELISIMDENASIPPTPQKGGVAYTNHNDSIIIVKDEREPIKYGSWQETAPREKITKEKVIYKCNPHYKYKENMREELERADAAITASVKGVSGLARSFDVFDFSGMTKRAIYGDNCVFNVFPTCCYRFFYEILFILGYNGISDFFWNLNAQRIVFKSMKEMSMDDSLRAKFGERDNLEFIDNSDNLSKEEEFKQSII</sequence>
<evidence type="ECO:0000313" key="3">
    <source>
        <dbReference type="Proteomes" id="UP000001542"/>
    </source>
</evidence>
<dbReference type="KEGG" id="tva:4766491"/>
<dbReference type="Proteomes" id="UP000001542">
    <property type="component" value="Unassembled WGS sequence"/>
</dbReference>